<feature type="region of interest" description="Disordered" evidence="1">
    <location>
        <begin position="204"/>
        <end position="241"/>
    </location>
</feature>
<proteinExistence type="predicted"/>
<reference evidence="2" key="1">
    <citation type="journal article" date="2022" name="Int. J. Mol. Sci.">
        <title>Draft Genome of Tanacetum Coccineum: Genomic Comparison of Closely Related Tanacetum-Family Plants.</title>
        <authorList>
            <person name="Yamashiro T."/>
            <person name="Shiraishi A."/>
            <person name="Nakayama K."/>
            <person name="Satake H."/>
        </authorList>
    </citation>
    <scope>NUCLEOTIDE SEQUENCE</scope>
</reference>
<comment type="caution">
    <text evidence="2">The sequence shown here is derived from an EMBL/GenBank/DDBJ whole genome shotgun (WGS) entry which is preliminary data.</text>
</comment>
<evidence type="ECO:0000313" key="2">
    <source>
        <dbReference type="EMBL" id="GJS70339.1"/>
    </source>
</evidence>
<gene>
    <name evidence="2" type="ORF">Tco_0703180</name>
</gene>
<name>A0ABQ4XY32_9ASTR</name>
<feature type="compositionally biased region" description="Basic and acidic residues" evidence="1">
    <location>
        <begin position="1"/>
        <end position="19"/>
    </location>
</feature>
<reference evidence="2" key="2">
    <citation type="submission" date="2022-01" db="EMBL/GenBank/DDBJ databases">
        <authorList>
            <person name="Yamashiro T."/>
            <person name="Shiraishi A."/>
            <person name="Satake H."/>
            <person name="Nakayama K."/>
        </authorList>
    </citation>
    <scope>NUCLEOTIDE SEQUENCE</scope>
</reference>
<feature type="compositionally biased region" description="Acidic residues" evidence="1">
    <location>
        <begin position="221"/>
        <end position="241"/>
    </location>
</feature>
<dbReference type="Proteomes" id="UP001151760">
    <property type="component" value="Unassembled WGS sequence"/>
</dbReference>
<feature type="region of interest" description="Disordered" evidence="1">
    <location>
        <begin position="1"/>
        <end position="22"/>
    </location>
</feature>
<dbReference type="EMBL" id="BQNB010009927">
    <property type="protein sequence ID" value="GJS70339.1"/>
    <property type="molecule type" value="Genomic_DNA"/>
</dbReference>
<accession>A0ABQ4XY32</accession>
<sequence>MSADVARGHGDGGGDDDRPPPYQVLAERKAGVLVEIGTQFDLKPHMESEHWAKIYTGIQQHLQKIYNGNKLPSGMILRTLPGLLKILKPGKEHGRMPTRIPVTCRPPRSDDGELRYSRVPIADPDLLLHTLLEEMLRLQGLGSNTETGVPYTEDEIMAIVQKGKQRGNLPGVGRVLPGLGTDVSRIIKLFRSNDKMSQMLMQLESQPEFGGGSGSGRCGDDESGDDEDGGENDEDEEDVDS</sequence>
<evidence type="ECO:0000313" key="3">
    <source>
        <dbReference type="Proteomes" id="UP001151760"/>
    </source>
</evidence>
<keyword evidence="3" id="KW-1185">Reference proteome</keyword>
<organism evidence="2 3">
    <name type="scientific">Tanacetum coccineum</name>
    <dbReference type="NCBI Taxonomy" id="301880"/>
    <lineage>
        <taxon>Eukaryota</taxon>
        <taxon>Viridiplantae</taxon>
        <taxon>Streptophyta</taxon>
        <taxon>Embryophyta</taxon>
        <taxon>Tracheophyta</taxon>
        <taxon>Spermatophyta</taxon>
        <taxon>Magnoliopsida</taxon>
        <taxon>eudicotyledons</taxon>
        <taxon>Gunneridae</taxon>
        <taxon>Pentapetalae</taxon>
        <taxon>asterids</taxon>
        <taxon>campanulids</taxon>
        <taxon>Asterales</taxon>
        <taxon>Asteraceae</taxon>
        <taxon>Asteroideae</taxon>
        <taxon>Anthemideae</taxon>
        <taxon>Anthemidinae</taxon>
        <taxon>Tanacetum</taxon>
    </lineage>
</organism>
<evidence type="ECO:0000256" key="1">
    <source>
        <dbReference type="SAM" id="MobiDB-lite"/>
    </source>
</evidence>
<protein>
    <submittedName>
        <fullName evidence="2">Uncharacterized protein</fullName>
    </submittedName>
</protein>